<dbReference type="PANTHER" id="PTHR32071:SF117">
    <property type="entry name" value="PTS-DEPENDENT DIHYDROXYACETONE KINASE OPERON REGULATORY PROTEIN-RELATED"/>
    <property type="match status" value="1"/>
</dbReference>
<dbReference type="PROSITE" id="PS00688">
    <property type="entry name" value="SIGMA54_INTERACT_3"/>
    <property type="match status" value="1"/>
</dbReference>
<reference evidence="9" key="1">
    <citation type="journal article" date="2022" name="Int. J. Syst. Evol. Microbiol.">
        <title>Anaeromyxobacter oryzae sp. nov., Anaeromyxobacter diazotrophicus sp. nov. and Anaeromyxobacter paludicola sp. nov., isolated from paddy soils.</title>
        <authorList>
            <person name="Itoh H."/>
            <person name="Xu Z."/>
            <person name="Mise K."/>
            <person name="Masuda Y."/>
            <person name="Ushijima N."/>
            <person name="Hayakawa C."/>
            <person name="Shiratori Y."/>
            <person name="Senoo K."/>
        </authorList>
    </citation>
    <scope>NUCLEOTIDE SEQUENCE [LARGE SCALE GENOMIC DNA]</scope>
    <source>
        <strain evidence="9">Red232</strain>
    </source>
</reference>
<dbReference type="InterPro" id="IPR025944">
    <property type="entry name" value="Sigma_54_int_dom_CS"/>
</dbReference>
<dbReference type="PROSITE" id="PS00676">
    <property type="entry name" value="SIGMA54_INTERACT_2"/>
    <property type="match status" value="1"/>
</dbReference>
<dbReference type="PROSITE" id="PS00675">
    <property type="entry name" value="SIGMA54_INTERACT_1"/>
    <property type="match status" value="1"/>
</dbReference>
<dbReference type="InterPro" id="IPR027417">
    <property type="entry name" value="P-loop_NTPase"/>
</dbReference>
<gene>
    <name evidence="8" type="ORF">AMOR_45910</name>
</gene>
<evidence type="ECO:0000259" key="7">
    <source>
        <dbReference type="PROSITE" id="PS50045"/>
    </source>
</evidence>
<dbReference type="EMBL" id="AP025591">
    <property type="protein sequence ID" value="BDG05595.1"/>
    <property type="molecule type" value="Genomic_DNA"/>
</dbReference>
<keyword evidence="5" id="KW-0804">Transcription</keyword>
<dbReference type="SUPFAM" id="SSF46689">
    <property type="entry name" value="Homeodomain-like"/>
    <property type="match status" value="1"/>
</dbReference>
<feature type="compositionally biased region" description="Low complexity" evidence="6">
    <location>
        <begin position="1"/>
        <end position="10"/>
    </location>
</feature>
<feature type="domain" description="Sigma-54 factor interaction" evidence="7">
    <location>
        <begin position="42"/>
        <end position="271"/>
    </location>
</feature>
<keyword evidence="1" id="KW-0547">Nucleotide-binding</keyword>
<accession>A0ABM7X1H2</accession>
<evidence type="ECO:0000256" key="4">
    <source>
        <dbReference type="ARBA" id="ARBA00023125"/>
    </source>
</evidence>
<name>A0ABM7X1H2_9BACT</name>
<dbReference type="Pfam" id="PF02954">
    <property type="entry name" value="HTH_8"/>
    <property type="match status" value="1"/>
</dbReference>
<keyword evidence="3" id="KW-0805">Transcription regulation</keyword>
<evidence type="ECO:0000256" key="2">
    <source>
        <dbReference type="ARBA" id="ARBA00022840"/>
    </source>
</evidence>
<dbReference type="Pfam" id="PF00158">
    <property type="entry name" value="Sigma54_activat"/>
    <property type="match status" value="1"/>
</dbReference>
<proteinExistence type="predicted"/>
<organism evidence="8 9">
    <name type="scientific">Anaeromyxobacter oryzae</name>
    <dbReference type="NCBI Taxonomy" id="2918170"/>
    <lineage>
        <taxon>Bacteria</taxon>
        <taxon>Pseudomonadati</taxon>
        <taxon>Myxococcota</taxon>
        <taxon>Myxococcia</taxon>
        <taxon>Myxococcales</taxon>
        <taxon>Cystobacterineae</taxon>
        <taxon>Anaeromyxobacteraceae</taxon>
        <taxon>Anaeromyxobacter</taxon>
    </lineage>
</organism>
<dbReference type="Gene3D" id="1.10.8.60">
    <property type="match status" value="1"/>
</dbReference>
<dbReference type="SMART" id="SM00382">
    <property type="entry name" value="AAA"/>
    <property type="match status" value="1"/>
</dbReference>
<evidence type="ECO:0000313" key="8">
    <source>
        <dbReference type="EMBL" id="BDG05595.1"/>
    </source>
</evidence>
<dbReference type="PRINTS" id="PR01590">
    <property type="entry name" value="HTHFIS"/>
</dbReference>
<dbReference type="InterPro" id="IPR009057">
    <property type="entry name" value="Homeodomain-like_sf"/>
</dbReference>
<dbReference type="Gene3D" id="3.40.50.300">
    <property type="entry name" value="P-loop containing nucleotide triphosphate hydrolases"/>
    <property type="match status" value="1"/>
</dbReference>
<dbReference type="InterPro" id="IPR003593">
    <property type="entry name" value="AAA+_ATPase"/>
</dbReference>
<evidence type="ECO:0000256" key="3">
    <source>
        <dbReference type="ARBA" id="ARBA00023015"/>
    </source>
</evidence>
<protein>
    <recommendedName>
        <fullName evidence="7">Sigma-54 factor interaction domain-containing protein</fullName>
    </recommendedName>
</protein>
<dbReference type="Pfam" id="PF25601">
    <property type="entry name" value="AAA_lid_14"/>
    <property type="match status" value="1"/>
</dbReference>
<evidence type="ECO:0000256" key="5">
    <source>
        <dbReference type="ARBA" id="ARBA00023163"/>
    </source>
</evidence>
<sequence length="361" mass="38474">MYVTSRTDGGAARERAGGTGGGPVLRLEPARAAAWRAPDGSLVARSLAMRRLLDAADRVAPRDITILVHGETGSGKELVAARVHARSQRASAPLVVFNCAAIPAELAESELFGHARGAFTGATDARRGFFAQADGGTLVLDEVGELPAPLQAKLLRVLQSGEIQPVGAGRIERIDVRVVACTNRDLAAEVRAGRFREDLYYRLAVIELRVPPLRERREDIPALVADLASRYAKRFGAGEVSLSPEVVEALREAEWPGNVRELENAVARMVALGGGPEIGLDALGRGAPALGREPAVPPLRQPRVSLREQVEALERSVIARTLAAAGGNRTRAARRLGVSRGTLAERVKRYGLEAATTDPEP</sequence>
<dbReference type="Proteomes" id="UP001162891">
    <property type="component" value="Chromosome"/>
</dbReference>
<evidence type="ECO:0000256" key="1">
    <source>
        <dbReference type="ARBA" id="ARBA00022741"/>
    </source>
</evidence>
<keyword evidence="4" id="KW-0238">DNA-binding</keyword>
<dbReference type="InterPro" id="IPR025662">
    <property type="entry name" value="Sigma_54_int_dom_ATP-bd_1"/>
</dbReference>
<evidence type="ECO:0000256" key="6">
    <source>
        <dbReference type="SAM" id="MobiDB-lite"/>
    </source>
</evidence>
<dbReference type="Gene3D" id="1.10.10.60">
    <property type="entry name" value="Homeodomain-like"/>
    <property type="match status" value="1"/>
</dbReference>
<dbReference type="PANTHER" id="PTHR32071">
    <property type="entry name" value="TRANSCRIPTIONAL REGULATORY PROTEIN"/>
    <property type="match status" value="1"/>
</dbReference>
<dbReference type="InterPro" id="IPR025943">
    <property type="entry name" value="Sigma_54_int_dom_ATP-bd_2"/>
</dbReference>
<dbReference type="InterPro" id="IPR058031">
    <property type="entry name" value="AAA_lid_NorR"/>
</dbReference>
<dbReference type="CDD" id="cd00009">
    <property type="entry name" value="AAA"/>
    <property type="match status" value="1"/>
</dbReference>
<dbReference type="SUPFAM" id="SSF52540">
    <property type="entry name" value="P-loop containing nucleoside triphosphate hydrolases"/>
    <property type="match status" value="1"/>
</dbReference>
<feature type="region of interest" description="Disordered" evidence="6">
    <location>
        <begin position="1"/>
        <end position="23"/>
    </location>
</feature>
<keyword evidence="2" id="KW-0067">ATP-binding</keyword>
<dbReference type="InterPro" id="IPR002197">
    <property type="entry name" value="HTH_Fis"/>
</dbReference>
<evidence type="ECO:0000313" key="9">
    <source>
        <dbReference type="Proteomes" id="UP001162891"/>
    </source>
</evidence>
<keyword evidence="9" id="KW-1185">Reference proteome</keyword>
<dbReference type="PROSITE" id="PS50045">
    <property type="entry name" value="SIGMA54_INTERACT_4"/>
    <property type="match status" value="1"/>
</dbReference>
<dbReference type="InterPro" id="IPR002078">
    <property type="entry name" value="Sigma_54_int"/>
</dbReference>
<dbReference type="RefSeq" id="WP_248354569.1">
    <property type="nucleotide sequence ID" value="NZ_AP025591.1"/>
</dbReference>